<evidence type="ECO:0000313" key="2">
    <source>
        <dbReference type="Proteomes" id="UP000708208"/>
    </source>
</evidence>
<dbReference type="Proteomes" id="UP000708208">
    <property type="component" value="Unassembled WGS sequence"/>
</dbReference>
<dbReference type="EMBL" id="CAJVCH010525388">
    <property type="protein sequence ID" value="CAG7822119.1"/>
    <property type="molecule type" value="Genomic_DNA"/>
</dbReference>
<reference evidence="1" key="1">
    <citation type="submission" date="2021-06" db="EMBL/GenBank/DDBJ databases">
        <authorList>
            <person name="Hodson N. C."/>
            <person name="Mongue J. A."/>
            <person name="Jaron S. K."/>
        </authorList>
    </citation>
    <scope>NUCLEOTIDE SEQUENCE</scope>
</reference>
<sequence length="149" mass="16838">YHSFESKTAQIRCYAHVLNLCIKDLHAFKADQSEDEDSYSGDDIPDFGIGKTMSQTTEFSSYIISQRRILPRGEEAIITFLQGKRLHSTGLAIVKFAQTDPKCLFNSGKMIIIDGFVDCDLNTDKKNYRYSITASTVFNGAHGYFDKED</sequence>
<feature type="non-terminal residue" evidence="1">
    <location>
        <position position="1"/>
    </location>
</feature>
<comment type="caution">
    <text evidence="1">The sequence shown here is derived from an EMBL/GenBank/DDBJ whole genome shotgun (WGS) entry which is preliminary data.</text>
</comment>
<gene>
    <name evidence="1" type="ORF">AFUS01_LOCUS32410</name>
</gene>
<protein>
    <submittedName>
        <fullName evidence="1">Uncharacterized protein</fullName>
    </submittedName>
</protein>
<keyword evidence="2" id="KW-1185">Reference proteome</keyword>
<organism evidence="1 2">
    <name type="scientific">Allacma fusca</name>
    <dbReference type="NCBI Taxonomy" id="39272"/>
    <lineage>
        <taxon>Eukaryota</taxon>
        <taxon>Metazoa</taxon>
        <taxon>Ecdysozoa</taxon>
        <taxon>Arthropoda</taxon>
        <taxon>Hexapoda</taxon>
        <taxon>Collembola</taxon>
        <taxon>Symphypleona</taxon>
        <taxon>Sminthuridae</taxon>
        <taxon>Allacma</taxon>
    </lineage>
</organism>
<accession>A0A8J2PHS4</accession>
<proteinExistence type="predicted"/>
<dbReference type="AlphaFoldDB" id="A0A8J2PHS4"/>
<evidence type="ECO:0000313" key="1">
    <source>
        <dbReference type="EMBL" id="CAG7822119.1"/>
    </source>
</evidence>
<name>A0A8J2PHS4_9HEXA</name>